<feature type="chain" id="PRO_5013144918" evidence="1">
    <location>
        <begin position="20"/>
        <end position="716"/>
    </location>
</feature>
<dbReference type="Proteomes" id="UP000198384">
    <property type="component" value="Unassembled WGS sequence"/>
</dbReference>
<evidence type="ECO:0000256" key="1">
    <source>
        <dbReference type="SAM" id="SignalP"/>
    </source>
</evidence>
<organism evidence="2 3">
    <name type="scientific">Lutibacter agarilyticus</name>
    <dbReference type="NCBI Taxonomy" id="1109740"/>
    <lineage>
        <taxon>Bacteria</taxon>
        <taxon>Pseudomonadati</taxon>
        <taxon>Bacteroidota</taxon>
        <taxon>Flavobacteriia</taxon>
        <taxon>Flavobacteriales</taxon>
        <taxon>Flavobacteriaceae</taxon>
        <taxon>Lutibacter</taxon>
    </lineage>
</organism>
<proteinExistence type="predicted"/>
<dbReference type="RefSeq" id="WP_089380746.1">
    <property type="nucleotide sequence ID" value="NZ_FZNT01000003.1"/>
</dbReference>
<dbReference type="EMBL" id="FZNT01000003">
    <property type="protein sequence ID" value="SNR44038.1"/>
    <property type="molecule type" value="Genomic_DNA"/>
</dbReference>
<accession>A0A238WC23</accession>
<sequence>MKNVLFILFFGLLFTNINAQITTKPDRSSDIYQTDSTRSYRSVNVEIEGETKYTDYKIISIKNDTTLIDTTQSIKKEYKHNFVRKDNYDYLAFHNQGQTFNRLIYDFDDNSIFPSIGFNAKQRSYYTLNDVYYYHVPTPTTELMYKSGLEQGQVVDALLTANTSRQFNIAIAYKGVRSLGKYRYALSSQRNFRTSFNYNTKNKRYYIRGHIYNFHLSNQENGGLTDESIQYFENNDSNYTDRARLETNFTDATSVLEGKRYYLEQSVAVFSNRIPAKKKSTLPKVSDIKIDSITQDSIRIAQIEAKKGAMKGAIKKPDSTALAAITKPVIDSVAVKTTNKDSVAIAKEEKPFLDFKLGNTLMYETKHYRYTQDAANTFFGDAFTSDISDHTSFQQFDGQVYMQLNSAYIGSLKAKANYFNYNYHYNGVLFYDDYTIGHRIKGNAFSLGADWFKQFGHIHLNGEVSAILFGNITGSTIKGAVMLQEKDFNFKGFIEFTSKTPDFSKQLYQSNYVAYNWQNNFKNEDITTIGAAFNSEKWVTLQGDYNIIDNYTYFNDSSKPEQSNETLTYFKLKLIKALTYRKFTLDNTVTYQEVTSGDSFFRVPNWVTRNSLYFSTFMFKGKPLYLQTGVTFKYFSKYKMNAFNPLINEFTLQNTDEIGDFPMFDFFVNIQVSRLRAFFKVENFTSSFTGRNYYSAPSYPYRDLTVRFGLTWNFFI</sequence>
<evidence type="ECO:0000313" key="2">
    <source>
        <dbReference type="EMBL" id="SNR44038.1"/>
    </source>
</evidence>
<protein>
    <submittedName>
        <fullName evidence="2">Putative porin</fullName>
    </submittedName>
</protein>
<dbReference type="Pfam" id="PF14121">
    <property type="entry name" value="Porin_10"/>
    <property type="match status" value="1"/>
</dbReference>
<keyword evidence="1" id="KW-0732">Signal</keyword>
<keyword evidence="3" id="KW-1185">Reference proteome</keyword>
<dbReference type="OrthoDB" id="9812454at2"/>
<gene>
    <name evidence="2" type="ORF">SAMN06265371_10363</name>
</gene>
<evidence type="ECO:0000313" key="3">
    <source>
        <dbReference type="Proteomes" id="UP000198384"/>
    </source>
</evidence>
<dbReference type="AlphaFoldDB" id="A0A238WC23"/>
<dbReference type="InterPro" id="IPR025631">
    <property type="entry name" value="Porin_10"/>
</dbReference>
<feature type="signal peptide" evidence="1">
    <location>
        <begin position="1"/>
        <end position="19"/>
    </location>
</feature>
<name>A0A238WC23_9FLAO</name>
<reference evidence="2 3" key="1">
    <citation type="submission" date="2017-06" db="EMBL/GenBank/DDBJ databases">
        <authorList>
            <person name="Kim H.J."/>
            <person name="Triplett B.A."/>
        </authorList>
    </citation>
    <scope>NUCLEOTIDE SEQUENCE [LARGE SCALE GENOMIC DNA]</scope>
    <source>
        <strain evidence="2 3">DSM 29150</strain>
    </source>
</reference>